<organism evidence="1">
    <name type="scientific">marine metagenome</name>
    <dbReference type="NCBI Taxonomy" id="408172"/>
    <lineage>
        <taxon>unclassified sequences</taxon>
        <taxon>metagenomes</taxon>
        <taxon>ecological metagenomes</taxon>
    </lineage>
</organism>
<sequence>MFKTSLILHSLNFLTVYFRTSQKNLYALTLDASLTLPSSEINHGI</sequence>
<proteinExistence type="predicted"/>
<dbReference type="EMBL" id="UINC01020763">
    <property type="protein sequence ID" value="SVA86863.1"/>
    <property type="molecule type" value="Genomic_DNA"/>
</dbReference>
<evidence type="ECO:0000313" key="1">
    <source>
        <dbReference type="EMBL" id="SVA86863.1"/>
    </source>
</evidence>
<gene>
    <name evidence="1" type="ORF">METZ01_LOCUS139717</name>
</gene>
<reference evidence="1" key="1">
    <citation type="submission" date="2018-05" db="EMBL/GenBank/DDBJ databases">
        <authorList>
            <person name="Lanie J.A."/>
            <person name="Ng W.-L."/>
            <person name="Kazmierczak K.M."/>
            <person name="Andrzejewski T.M."/>
            <person name="Davidsen T.M."/>
            <person name="Wayne K.J."/>
            <person name="Tettelin H."/>
            <person name="Glass J.I."/>
            <person name="Rusch D."/>
            <person name="Podicherti R."/>
            <person name="Tsui H.-C.T."/>
            <person name="Winkler M.E."/>
        </authorList>
    </citation>
    <scope>NUCLEOTIDE SEQUENCE</scope>
</reference>
<dbReference type="AlphaFoldDB" id="A0A381ZDL9"/>
<protein>
    <submittedName>
        <fullName evidence="1">Uncharacterized protein</fullName>
    </submittedName>
</protein>
<name>A0A381ZDL9_9ZZZZ</name>
<accession>A0A381ZDL9</accession>